<dbReference type="EMBL" id="ARQD01000005">
    <property type="protein sequence ID" value="KIX84916.1"/>
    <property type="molecule type" value="Genomic_DNA"/>
</dbReference>
<dbReference type="Gene3D" id="1.25.40.20">
    <property type="entry name" value="Ankyrin repeat-containing domain"/>
    <property type="match status" value="1"/>
</dbReference>
<protein>
    <submittedName>
        <fullName evidence="3">Uncharacterized protein</fullName>
    </submittedName>
</protein>
<keyword evidence="2" id="KW-0732">Signal</keyword>
<feature type="region of interest" description="Disordered" evidence="1">
    <location>
        <begin position="352"/>
        <end position="372"/>
    </location>
</feature>
<name>A0A0D2JD75_9BACT</name>
<sequence length="372" mass="42827">MFIYLGGVFFYLMLLCASVPTAQAADKKFVRMTSAQLSERVENLILASHVLHNQIPEDAITIQNQSKNINLRLILSEIKKKYETYINSVAKKRAKLKKKSENVWIKELELLIHQIYSQTILAPDEIECFDRIVKCIQMYYVPTYVFDLQGRFLPWTLYGALFSTVGTQNTLQSQIQANNLYYQHIFLPYLMYLFSAYAERAVHTDFDIQLSNGSYLTLSHNHIHDVIKSLLNAGIKPDFGYIEQSPLLLYAVANNLPQIARTLIQHGANINACYMDKGIKVTIFDAIQKRINIIEQNSEYSESDVHDLEEYSELIDVIGKNRSLRSYQKIQKNRLSLKAKLLKRDIQEQISLQQNNDTDSGSHASEDNMILD</sequence>
<dbReference type="InterPro" id="IPR002110">
    <property type="entry name" value="Ankyrin_rpt"/>
</dbReference>
<comment type="caution">
    <text evidence="3">The sequence shown here is derived from an EMBL/GenBank/DDBJ whole genome shotgun (WGS) entry which is preliminary data.</text>
</comment>
<evidence type="ECO:0000313" key="3">
    <source>
        <dbReference type="EMBL" id="KIX84916.1"/>
    </source>
</evidence>
<feature type="compositionally biased region" description="Polar residues" evidence="1">
    <location>
        <begin position="352"/>
        <end position="363"/>
    </location>
</feature>
<organism evidence="3 4">
    <name type="scientific">candidate division TM6 bacterium JCVI TM6SC1</name>
    <dbReference type="NCBI Taxonomy" id="1306947"/>
    <lineage>
        <taxon>Bacteria</taxon>
        <taxon>Candidatus Babelota</taxon>
        <taxon>Vermiphilus</taxon>
    </lineage>
</organism>
<dbReference type="AlphaFoldDB" id="A0A0D2JD75"/>
<dbReference type="InterPro" id="IPR036770">
    <property type="entry name" value="Ankyrin_rpt-contain_sf"/>
</dbReference>
<dbReference type="SUPFAM" id="SSF48403">
    <property type="entry name" value="Ankyrin repeat"/>
    <property type="match status" value="1"/>
</dbReference>
<gene>
    <name evidence="3" type="ORF">J120_04940</name>
</gene>
<dbReference type="Pfam" id="PF00023">
    <property type="entry name" value="Ank"/>
    <property type="match status" value="1"/>
</dbReference>
<evidence type="ECO:0000313" key="4">
    <source>
        <dbReference type="Proteomes" id="UP000032214"/>
    </source>
</evidence>
<reference evidence="3 4" key="1">
    <citation type="journal article" date="2013" name="Proc. Natl. Acad. Sci. U.S.A.">
        <title>Candidate phylum TM6 genome recovered from a hospital sink biofilm provides genomic insights into this uncultivated phylum.</title>
        <authorList>
            <person name="McLean J.S."/>
            <person name="Lombardo M.J."/>
            <person name="Badger J.H."/>
            <person name="Edlund A."/>
            <person name="Novotny M."/>
            <person name="Yee-Greenbaum J."/>
            <person name="Vyahhi N."/>
            <person name="Hall A.P."/>
            <person name="Yang Y."/>
            <person name="Dupont C.L."/>
            <person name="Ziegler M.G."/>
            <person name="Chitsaz H."/>
            <person name="Allen A.E."/>
            <person name="Yooseph S."/>
            <person name="Tesler G."/>
            <person name="Pevzner P.A."/>
            <person name="Friedman R.M."/>
            <person name="Nealson K.H."/>
            <person name="Venter J.C."/>
            <person name="Lasken R.S."/>
        </authorList>
    </citation>
    <scope>NUCLEOTIDE SEQUENCE [LARGE SCALE GENOMIC DNA]</scope>
    <source>
        <strain evidence="3 4">TM6SC1</strain>
    </source>
</reference>
<evidence type="ECO:0000256" key="1">
    <source>
        <dbReference type="SAM" id="MobiDB-lite"/>
    </source>
</evidence>
<proteinExistence type="predicted"/>
<feature type="chain" id="PRO_5002244856" evidence="2">
    <location>
        <begin position="25"/>
        <end position="372"/>
    </location>
</feature>
<evidence type="ECO:0000256" key="2">
    <source>
        <dbReference type="SAM" id="SignalP"/>
    </source>
</evidence>
<accession>A0A0D2JD75</accession>
<dbReference type="Proteomes" id="UP000032214">
    <property type="component" value="Unassembled WGS sequence"/>
</dbReference>
<feature type="signal peptide" evidence="2">
    <location>
        <begin position="1"/>
        <end position="24"/>
    </location>
</feature>
<keyword evidence="4" id="KW-1185">Reference proteome</keyword>